<dbReference type="InterPro" id="IPR007560">
    <property type="entry name" value="Restrct_endonuc_IV_Mrr"/>
</dbReference>
<dbReference type="Gene3D" id="3.40.1350.10">
    <property type="match status" value="1"/>
</dbReference>
<dbReference type="GO" id="GO:0003677">
    <property type="term" value="F:DNA binding"/>
    <property type="evidence" value="ECO:0007669"/>
    <property type="project" value="InterPro"/>
</dbReference>
<feature type="domain" description="Restriction endonuclease type IV Mrr" evidence="1">
    <location>
        <begin position="125"/>
        <end position="246"/>
    </location>
</feature>
<dbReference type="AlphaFoldDB" id="A0AAX0YX29"/>
<dbReference type="InterPro" id="IPR011335">
    <property type="entry name" value="Restrct_endonuc-II-like"/>
</dbReference>
<dbReference type="EMBL" id="PYOZ01000004">
    <property type="protein sequence ID" value="PSX45423.1"/>
    <property type="molecule type" value="Genomic_DNA"/>
</dbReference>
<evidence type="ECO:0000259" key="1">
    <source>
        <dbReference type="Pfam" id="PF04471"/>
    </source>
</evidence>
<dbReference type="SUPFAM" id="SSF52980">
    <property type="entry name" value="Restriction endonuclease-like"/>
    <property type="match status" value="1"/>
</dbReference>
<keyword evidence="3" id="KW-1185">Reference proteome</keyword>
<keyword evidence="2" id="KW-0540">Nuclease</keyword>
<reference evidence="2 3" key="1">
    <citation type="submission" date="2018-01" db="EMBL/GenBank/DDBJ databases">
        <title>Whole genome sequencing of Histamine producing bacteria.</title>
        <authorList>
            <person name="Butler K."/>
        </authorList>
    </citation>
    <scope>NUCLEOTIDE SEQUENCE [LARGE SCALE GENOMIC DNA]</scope>
    <source>
        <strain evidence="2 3">A1-4</strain>
    </source>
</reference>
<keyword evidence="2" id="KW-0378">Hydrolase</keyword>
<protein>
    <submittedName>
        <fullName evidence="2">Restriction endonuclease</fullName>
    </submittedName>
</protein>
<dbReference type="InterPro" id="IPR011856">
    <property type="entry name" value="tRNA_endonuc-like_dom_sf"/>
</dbReference>
<sequence>MWQFVGEIEYECSKCSEKDSIPIEDFNCECIGGDERSMGAEEIYELSYPFECNECSNDIELTFEVSEYPIGLINFTIDKCSGAKALNEPDVEYVREIYSARDLFDLYESIPELVLALKSAPELLSELDPRQFEEVIAEIFRAKGFEVELTKRTRDGGKDVIALHKDKLGFKTKYLIECKHYAENNKVGVDVIRSLYGVKNSRSGGNVAIVVTTSTFTSGARDFVENEATTNLDLSLADKNQLLEWLADYQEN</sequence>
<evidence type="ECO:0000313" key="2">
    <source>
        <dbReference type="EMBL" id="PSX45423.1"/>
    </source>
</evidence>
<dbReference type="GO" id="GO:0009307">
    <property type="term" value="P:DNA restriction-modification system"/>
    <property type="evidence" value="ECO:0007669"/>
    <property type="project" value="InterPro"/>
</dbReference>
<dbReference type="GO" id="GO:0015666">
    <property type="term" value="F:restriction endodeoxyribonuclease activity"/>
    <property type="evidence" value="ECO:0007669"/>
    <property type="project" value="TreeGrafter"/>
</dbReference>
<dbReference type="Pfam" id="PF04471">
    <property type="entry name" value="Mrr_cat"/>
    <property type="match status" value="1"/>
</dbReference>
<dbReference type="PANTHER" id="PTHR30015:SF6">
    <property type="entry name" value="SLL1429 PROTEIN"/>
    <property type="match status" value="1"/>
</dbReference>
<dbReference type="PANTHER" id="PTHR30015">
    <property type="entry name" value="MRR RESTRICTION SYSTEM PROTEIN"/>
    <property type="match status" value="1"/>
</dbReference>
<evidence type="ECO:0000313" key="3">
    <source>
        <dbReference type="Proteomes" id="UP000240728"/>
    </source>
</evidence>
<name>A0AAX0YX29_9GAMM</name>
<gene>
    <name evidence="2" type="ORF">C0W53_09370</name>
</gene>
<comment type="caution">
    <text evidence="2">The sequence shown here is derived from an EMBL/GenBank/DDBJ whole genome shotgun (WGS) entry which is preliminary data.</text>
</comment>
<keyword evidence="2" id="KW-0255">Endonuclease</keyword>
<dbReference type="RefSeq" id="WP_045072090.1">
    <property type="nucleotide sequence ID" value="NZ_JZTD01000013.1"/>
</dbReference>
<proteinExistence type="predicted"/>
<dbReference type="Proteomes" id="UP000240728">
    <property type="component" value="Unassembled WGS sequence"/>
</dbReference>
<dbReference type="InterPro" id="IPR052906">
    <property type="entry name" value="Type_IV_Methyl-Rstrct_Enzyme"/>
</dbReference>
<accession>A0AAX0YX29</accession>
<organism evidence="2 3">
    <name type="scientific">Photobacterium kishitanii</name>
    <dbReference type="NCBI Taxonomy" id="318456"/>
    <lineage>
        <taxon>Bacteria</taxon>
        <taxon>Pseudomonadati</taxon>
        <taxon>Pseudomonadota</taxon>
        <taxon>Gammaproteobacteria</taxon>
        <taxon>Vibrionales</taxon>
        <taxon>Vibrionaceae</taxon>
        <taxon>Photobacterium</taxon>
    </lineage>
</organism>